<dbReference type="SMART" id="SM00673">
    <property type="entry name" value="CARP"/>
    <property type="match status" value="2"/>
</dbReference>
<dbReference type="EMBL" id="BRYB01001427">
    <property type="protein sequence ID" value="GMI25527.1"/>
    <property type="molecule type" value="Genomic_DNA"/>
</dbReference>
<dbReference type="SUPFAM" id="SSF69340">
    <property type="entry name" value="C-terminal domain of adenylylcyclase associated protein"/>
    <property type="match status" value="1"/>
</dbReference>
<dbReference type="InterPro" id="IPR016098">
    <property type="entry name" value="CAP/MinC_C"/>
</dbReference>
<evidence type="ECO:0000259" key="3">
    <source>
        <dbReference type="PROSITE" id="PS51329"/>
    </source>
</evidence>
<accession>A0ABQ6MGC8</accession>
<dbReference type="InterPro" id="IPR036223">
    <property type="entry name" value="CAP_C_sf"/>
</dbReference>
<evidence type="ECO:0000256" key="1">
    <source>
        <dbReference type="ARBA" id="ARBA00007659"/>
    </source>
</evidence>
<dbReference type="Pfam" id="PF08603">
    <property type="entry name" value="CAP_C"/>
    <property type="match status" value="1"/>
</dbReference>
<dbReference type="PROSITE" id="PS51329">
    <property type="entry name" value="C_CAP_COFACTOR_C"/>
    <property type="match status" value="1"/>
</dbReference>
<dbReference type="Proteomes" id="UP001165060">
    <property type="component" value="Unassembled WGS sequence"/>
</dbReference>
<dbReference type="InterPro" id="IPR036222">
    <property type="entry name" value="CAP_N_sf"/>
</dbReference>
<name>A0ABQ6MGC8_9STRA</name>
<dbReference type="InterPro" id="IPR013912">
    <property type="entry name" value="Adenylate_cyclase-assoc_CAP_C"/>
</dbReference>
<proteinExistence type="inferred from homology"/>
<dbReference type="InterPro" id="IPR017901">
    <property type="entry name" value="C-CAP_CF_C-like"/>
</dbReference>
<dbReference type="Gene3D" id="1.25.40.330">
    <property type="entry name" value="Adenylate cyclase-associated CAP, N-terminal domain"/>
    <property type="match status" value="1"/>
</dbReference>
<gene>
    <name evidence="4" type="ORF">TeGR_g6539</name>
</gene>
<evidence type="ECO:0000313" key="5">
    <source>
        <dbReference type="Proteomes" id="UP001165060"/>
    </source>
</evidence>
<organism evidence="4 5">
    <name type="scientific">Tetraparma gracilis</name>
    <dbReference type="NCBI Taxonomy" id="2962635"/>
    <lineage>
        <taxon>Eukaryota</taxon>
        <taxon>Sar</taxon>
        <taxon>Stramenopiles</taxon>
        <taxon>Ochrophyta</taxon>
        <taxon>Bolidophyceae</taxon>
        <taxon>Parmales</taxon>
        <taxon>Triparmaceae</taxon>
        <taxon>Tetraparma</taxon>
    </lineage>
</organism>
<dbReference type="Pfam" id="PF21938">
    <property type="entry name" value="CAP_N"/>
    <property type="match status" value="1"/>
</dbReference>
<feature type="non-terminal residue" evidence="4">
    <location>
        <position position="1"/>
    </location>
</feature>
<dbReference type="InterPro" id="IPR001837">
    <property type="entry name" value="Adenylate_cyclase-assoc_CAP"/>
</dbReference>
<dbReference type="SUPFAM" id="SSF101278">
    <property type="entry name" value="N-terminal domain of adenylylcyclase associated protein, CAP"/>
    <property type="match status" value="1"/>
</dbReference>
<evidence type="ECO:0000313" key="4">
    <source>
        <dbReference type="EMBL" id="GMI25527.1"/>
    </source>
</evidence>
<protein>
    <recommendedName>
        <fullName evidence="3">C-CAP/cofactor C-like domain-containing protein</fullName>
    </recommendedName>
</protein>
<comment type="similarity">
    <text evidence="1">Belongs to the CAP family.</text>
</comment>
<feature type="domain" description="C-CAP/cofactor C-like" evidence="3">
    <location>
        <begin position="197"/>
        <end position="337"/>
    </location>
</feature>
<keyword evidence="5" id="KW-1185">Reference proteome</keyword>
<dbReference type="Gene3D" id="2.160.20.70">
    <property type="match status" value="1"/>
</dbReference>
<reference evidence="4 5" key="1">
    <citation type="journal article" date="2023" name="Commun. Biol.">
        <title>Genome analysis of Parmales, the sister group of diatoms, reveals the evolutionary specialization of diatoms from phago-mixotrophs to photoautotrophs.</title>
        <authorList>
            <person name="Ban H."/>
            <person name="Sato S."/>
            <person name="Yoshikawa S."/>
            <person name="Yamada K."/>
            <person name="Nakamura Y."/>
            <person name="Ichinomiya M."/>
            <person name="Sato N."/>
            <person name="Blanc-Mathieu R."/>
            <person name="Endo H."/>
            <person name="Kuwata A."/>
            <person name="Ogata H."/>
        </authorList>
    </citation>
    <scope>NUCLEOTIDE SEQUENCE [LARGE SCALE GENOMIC DNA]</scope>
</reference>
<dbReference type="InterPro" id="IPR053950">
    <property type="entry name" value="CAP_N"/>
</dbReference>
<feature type="region of interest" description="Disordered" evidence="2">
    <location>
        <begin position="167"/>
        <end position="190"/>
    </location>
</feature>
<dbReference type="PANTHER" id="PTHR10652:SF0">
    <property type="entry name" value="ADENYLYL CYCLASE-ASSOCIATED PROTEIN"/>
    <property type="match status" value="1"/>
</dbReference>
<dbReference type="PANTHER" id="PTHR10652">
    <property type="entry name" value="ADENYLYL CYCLASE-ASSOCIATED PROTEIN"/>
    <property type="match status" value="1"/>
</dbReference>
<sequence>PPPPPALAPRRDEWENHMKTTGEVFGLLQWIMITPKPKDYAAEMVGACDFWSNKIRVQHKGKSPEQIAWVDALKGLLQGLVAYIKDHHLAGVAYNNAKGGKLEDAAGAAAAAAPPPAPKAAAAPKKAAPAGGAGGLMAELAKKKTAGGDSAASGLKAVTKDQQTWRKEFSGGDAKAAPAPKPKVAPRAGPKSIVTGPAVCEYKDQGMKWSVENQTKESGVVTVEITDPKQQVYIFKCDGATIDIKGKCKGIVVDTAVKTNVLFDSVISSCEIVNCKRMQVQSRGMVPSIAIDKTDGILVYVSKESASTTTFVTSKSSEMNVSWPDANDDMQEKCIPEQFQHKLDPEKGSISSDISDLYSH</sequence>
<comment type="caution">
    <text evidence="4">The sequence shown here is derived from an EMBL/GenBank/DDBJ whole genome shotgun (WGS) entry which is preliminary data.</text>
</comment>
<evidence type="ECO:0000256" key="2">
    <source>
        <dbReference type="SAM" id="MobiDB-lite"/>
    </source>
</evidence>
<dbReference type="InterPro" id="IPR006599">
    <property type="entry name" value="CARP_motif"/>
</dbReference>